<dbReference type="PANTHER" id="PTHR11232">
    <property type="entry name" value="PHOSPHOTYROSINE INTERACTION DOMAIN-CONTAINING FAMILY MEMBER"/>
    <property type="match status" value="1"/>
</dbReference>
<sequence length="538" mass="60934">MMASCSDLTKFSSFNNRQPLIKATPVPILSNKKLVEPFNRLKNRANLFRRRNYSSQLDISDPRSSLPADHFILPQQTQAPEANNQLHLKRSNSMICPQQRLQSLLKNSKNTINRSSLCVELTDCPTDESSTDDGHFVKSASNRYFRQNMSHINEQDAFTSEESLKEKMIHEGKKTSHQSRLIYDLSLLFNTQLQKHTIGDEQKQQSSIPCDNSNLKRRSIEESFYDCKQPTISEMSSTKLSACTMTGKSLINLDESFSLTSSEDKCIQTTFNDTMMNNNHHHSSSTSLSSSSTSIQTDSLENKSTISNNCPSSSRPMAYHPRTNIHERLINEEICIYWVNYLGSTAVKISTDNTPAMPTQAINRLKQSTQYASVLPVIGLSISPRGVEFLKHAKERAVICFHDIKSIHCACQDQDLRYFAYVTREQRLVNGITNPTGASDHKQHQSQSVSINADYHNYCHVFVVKSESMSTEILLTFGQAFDIAYQIHRRLNLKQRILEKSQAKVDVNHKPEKMMLLSTHSPTTSASSSSSDEQRAFI</sequence>
<feature type="compositionally biased region" description="Low complexity" evidence="1">
    <location>
        <begin position="277"/>
        <end position="294"/>
    </location>
</feature>
<dbReference type="SUPFAM" id="SSF50729">
    <property type="entry name" value="PH domain-like"/>
    <property type="match status" value="1"/>
</dbReference>
<dbReference type="Proteomes" id="UP000663828">
    <property type="component" value="Unassembled WGS sequence"/>
</dbReference>
<dbReference type="Pfam" id="PF00640">
    <property type="entry name" value="PID"/>
    <property type="match status" value="1"/>
</dbReference>
<dbReference type="Gene3D" id="2.30.29.30">
    <property type="entry name" value="Pleckstrin-homology domain (PH domain)/Phosphotyrosine-binding domain (PTB)"/>
    <property type="match status" value="1"/>
</dbReference>
<dbReference type="AlphaFoldDB" id="A0A815GSF3"/>
<dbReference type="InterPro" id="IPR006020">
    <property type="entry name" value="PTB/PI_dom"/>
</dbReference>
<proteinExistence type="predicted"/>
<evidence type="ECO:0000256" key="1">
    <source>
        <dbReference type="SAM" id="MobiDB-lite"/>
    </source>
</evidence>
<dbReference type="PROSITE" id="PS01179">
    <property type="entry name" value="PID"/>
    <property type="match status" value="1"/>
</dbReference>
<accession>A0A815GSF3</accession>
<evidence type="ECO:0000259" key="2">
    <source>
        <dbReference type="PROSITE" id="PS01179"/>
    </source>
</evidence>
<dbReference type="PANTHER" id="PTHR11232:SF77">
    <property type="entry name" value="GULP PTB DOMAIN CONTAINING ENGULFMENT ADAPTOR 1"/>
    <property type="match status" value="1"/>
</dbReference>
<comment type="caution">
    <text evidence="3">The sequence shown here is derived from an EMBL/GenBank/DDBJ whole genome shotgun (WGS) entry which is preliminary data.</text>
</comment>
<evidence type="ECO:0000313" key="3">
    <source>
        <dbReference type="EMBL" id="CAF1344091.1"/>
    </source>
</evidence>
<dbReference type="EMBL" id="CAJNOR010002814">
    <property type="protein sequence ID" value="CAF1344091.1"/>
    <property type="molecule type" value="Genomic_DNA"/>
</dbReference>
<dbReference type="InterPro" id="IPR051133">
    <property type="entry name" value="Adapter_Engulfment-Domain"/>
</dbReference>
<organism evidence="3 4">
    <name type="scientific">Adineta ricciae</name>
    <name type="common">Rotifer</name>
    <dbReference type="NCBI Taxonomy" id="249248"/>
    <lineage>
        <taxon>Eukaryota</taxon>
        <taxon>Metazoa</taxon>
        <taxon>Spiralia</taxon>
        <taxon>Gnathifera</taxon>
        <taxon>Rotifera</taxon>
        <taxon>Eurotatoria</taxon>
        <taxon>Bdelloidea</taxon>
        <taxon>Adinetida</taxon>
        <taxon>Adinetidae</taxon>
        <taxon>Adineta</taxon>
    </lineage>
</organism>
<reference evidence="3" key="1">
    <citation type="submission" date="2021-02" db="EMBL/GenBank/DDBJ databases">
        <authorList>
            <person name="Nowell W R."/>
        </authorList>
    </citation>
    <scope>NUCLEOTIDE SEQUENCE</scope>
</reference>
<feature type="compositionally biased region" description="Low complexity" evidence="1">
    <location>
        <begin position="518"/>
        <end position="531"/>
    </location>
</feature>
<evidence type="ECO:0000313" key="4">
    <source>
        <dbReference type="Proteomes" id="UP000663828"/>
    </source>
</evidence>
<feature type="domain" description="PID" evidence="2">
    <location>
        <begin position="337"/>
        <end position="490"/>
    </location>
</feature>
<gene>
    <name evidence="3" type="ORF">XAT740_LOCUS31117</name>
</gene>
<feature type="compositionally biased region" description="Polar residues" evidence="1">
    <location>
        <begin position="295"/>
        <end position="315"/>
    </location>
</feature>
<feature type="region of interest" description="Disordered" evidence="1">
    <location>
        <begin position="518"/>
        <end position="538"/>
    </location>
</feature>
<feature type="region of interest" description="Disordered" evidence="1">
    <location>
        <begin position="277"/>
        <end position="319"/>
    </location>
</feature>
<name>A0A815GSF3_ADIRI</name>
<protein>
    <recommendedName>
        <fullName evidence="2">PID domain-containing protein</fullName>
    </recommendedName>
</protein>
<keyword evidence="4" id="KW-1185">Reference proteome</keyword>
<dbReference type="SMART" id="SM00462">
    <property type="entry name" value="PTB"/>
    <property type="match status" value="1"/>
</dbReference>
<dbReference type="InterPro" id="IPR011993">
    <property type="entry name" value="PH-like_dom_sf"/>
</dbReference>